<sequence>MGTFLNSPNTPKPVHTFYHDDNRSSKHTGHKANLSGATMLDLLNGPEGSIAAAYESSNTRPRSSKSRRPSHTPSTKTQLRQTNRTLVEIVQNVQVELATQRQAMLDMQSRILQLESAVYGDTIEFAPRHTNRAHKKRSEIKEAEGAGRETQRWWDTSSHQPQKQQTLEPPRKIADFWKSPSRFSGFNFNFDLLETIPRPSSSHAPEVHNVPSRWAPSSEDQGDDNYEKQPKHNHSFHTPGNRRIPPRITRANTSDPTSSLYHDAVSDIKEHVIEFDKINIPTPPLLQSPPKTSRSRLATAYSRDDEITALPRIPPVLTPVVPEDTPRNHKGIRSLLIYKTFSRSSRAEAGERRSGSSMRR</sequence>
<organism evidence="2 3">
    <name type="scientific">Stemphylium lycopersici</name>
    <name type="common">Tomato gray leaf spot disease fungus</name>
    <name type="synonym">Thyrospora lycopersici</name>
    <dbReference type="NCBI Taxonomy" id="183478"/>
    <lineage>
        <taxon>Eukaryota</taxon>
        <taxon>Fungi</taxon>
        <taxon>Dikarya</taxon>
        <taxon>Ascomycota</taxon>
        <taxon>Pezizomycotina</taxon>
        <taxon>Dothideomycetes</taxon>
        <taxon>Pleosporomycetidae</taxon>
        <taxon>Pleosporales</taxon>
        <taxon>Pleosporineae</taxon>
        <taxon>Pleosporaceae</taxon>
        <taxon>Stemphylium</taxon>
    </lineage>
</organism>
<reference evidence="3" key="1">
    <citation type="submission" date="2018-05" db="EMBL/GenBank/DDBJ databases">
        <title>Draft genome sequence of Stemphylium lycopersici strain CIDEFI 213.</title>
        <authorList>
            <person name="Medina R."/>
            <person name="Franco M.E.E."/>
            <person name="Lucentini C.G."/>
            <person name="Saparrat M.C.N."/>
            <person name="Balatti P.A."/>
        </authorList>
    </citation>
    <scope>NUCLEOTIDE SEQUENCE [LARGE SCALE GENOMIC DNA]</scope>
    <source>
        <strain evidence="3">CIDEFI 213</strain>
    </source>
</reference>
<evidence type="ECO:0000256" key="1">
    <source>
        <dbReference type="SAM" id="MobiDB-lite"/>
    </source>
</evidence>
<feature type="region of interest" description="Disordered" evidence="1">
    <location>
        <begin position="131"/>
        <end position="171"/>
    </location>
</feature>
<proteinExistence type="predicted"/>
<dbReference type="Proteomes" id="UP000249619">
    <property type="component" value="Unassembled WGS sequence"/>
</dbReference>
<feature type="compositionally biased region" description="Basic and acidic residues" evidence="1">
    <location>
        <begin position="139"/>
        <end position="152"/>
    </location>
</feature>
<feature type="region of interest" description="Disordered" evidence="1">
    <location>
        <begin position="54"/>
        <end position="83"/>
    </location>
</feature>
<protein>
    <submittedName>
        <fullName evidence="2">Uncharacterized protein</fullName>
    </submittedName>
</protein>
<keyword evidence="3" id="KW-1185">Reference proteome</keyword>
<evidence type="ECO:0000313" key="2">
    <source>
        <dbReference type="EMBL" id="RAR13155.1"/>
    </source>
</evidence>
<evidence type="ECO:0000313" key="3">
    <source>
        <dbReference type="Proteomes" id="UP000249619"/>
    </source>
</evidence>
<feature type="compositionally biased region" description="Polar residues" evidence="1">
    <location>
        <begin position="250"/>
        <end position="260"/>
    </location>
</feature>
<gene>
    <name evidence="2" type="ORF">DDE83_003540</name>
</gene>
<dbReference type="OrthoDB" id="3778454at2759"/>
<feature type="compositionally biased region" description="Polar residues" evidence="1">
    <location>
        <begin position="153"/>
        <end position="167"/>
    </location>
</feature>
<dbReference type="EMBL" id="QGDH01000040">
    <property type="protein sequence ID" value="RAR13155.1"/>
    <property type="molecule type" value="Genomic_DNA"/>
</dbReference>
<comment type="caution">
    <text evidence="2">The sequence shown here is derived from an EMBL/GenBank/DDBJ whole genome shotgun (WGS) entry which is preliminary data.</text>
</comment>
<name>A0A364N754_STELY</name>
<accession>A0A364N754</accession>
<feature type="region of interest" description="Disordered" evidence="1">
    <location>
        <begin position="199"/>
        <end position="260"/>
    </location>
</feature>
<dbReference type="AlphaFoldDB" id="A0A364N754"/>
<feature type="region of interest" description="Disordered" evidence="1">
    <location>
        <begin position="1"/>
        <end position="31"/>
    </location>
</feature>